<dbReference type="InterPro" id="IPR006654">
    <property type="entry name" value="Trp_synth_beta"/>
</dbReference>
<organism evidence="14 15">
    <name type="scientific">Ignisphaera aggregans (strain DSM 17230 / JCM 13409 / AQ1.S1)</name>
    <dbReference type="NCBI Taxonomy" id="583356"/>
    <lineage>
        <taxon>Archaea</taxon>
        <taxon>Thermoproteota</taxon>
        <taxon>Thermoprotei</taxon>
        <taxon>Desulfurococcales</taxon>
        <taxon>Desulfurococcaceae</taxon>
        <taxon>Ignisphaera</taxon>
    </lineage>
</organism>
<dbReference type="GO" id="GO:0005737">
    <property type="term" value="C:cytoplasm"/>
    <property type="evidence" value="ECO:0007669"/>
    <property type="project" value="TreeGrafter"/>
</dbReference>
<evidence type="ECO:0000256" key="9">
    <source>
        <dbReference type="ARBA" id="ARBA00023141"/>
    </source>
</evidence>
<keyword evidence="6 12" id="KW-0028">Amino-acid biosynthesis</keyword>
<keyword evidence="15" id="KW-1185">Reference proteome</keyword>
<dbReference type="HAMAP" id="MF_00133">
    <property type="entry name" value="Trp_synth_beta"/>
    <property type="match status" value="1"/>
</dbReference>
<protein>
    <recommendedName>
        <fullName evidence="12">Tryptophan synthase beta chain</fullName>
        <ecNumber evidence="12">4.2.1.20</ecNumber>
    </recommendedName>
</protein>
<dbReference type="SUPFAM" id="SSF53686">
    <property type="entry name" value="Tryptophan synthase beta subunit-like PLP-dependent enzymes"/>
    <property type="match status" value="1"/>
</dbReference>
<dbReference type="AlphaFoldDB" id="E0SS52"/>
<comment type="cofactor">
    <cofactor evidence="1 12">
        <name>pyridoxal 5'-phosphate</name>
        <dbReference type="ChEBI" id="CHEBI:597326"/>
    </cofactor>
</comment>
<keyword evidence="9 12" id="KW-0057">Aromatic amino acid biosynthesis</keyword>
<reference evidence="14 15" key="1">
    <citation type="journal article" date="2010" name="Stand. Genomic Sci.">
        <title>Complete genome sequence of Ignisphaera aggregans type strain (AQ1.S1).</title>
        <authorList>
            <person name="Goker M."/>
            <person name="Held B."/>
            <person name="Lapidus A."/>
            <person name="Nolan M."/>
            <person name="Spring S."/>
            <person name="Yasawong M."/>
            <person name="Lucas S."/>
            <person name="Glavina Del Rio T."/>
            <person name="Tice H."/>
            <person name="Cheng J.F."/>
            <person name="Goodwin L."/>
            <person name="Tapia R."/>
            <person name="Pitluck S."/>
            <person name="Liolios K."/>
            <person name="Ivanova N."/>
            <person name="Mavromatis K."/>
            <person name="Mikhailova N."/>
            <person name="Pati A."/>
            <person name="Chen A."/>
            <person name="Palaniappan K."/>
            <person name="Brambilla E."/>
            <person name="Land M."/>
            <person name="Hauser L."/>
            <person name="Chang Y.J."/>
            <person name="Jeffries C.D."/>
            <person name="Brettin T."/>
            <person name="Detter J.C."/>
            <person name="Han C."/>
            <person name="Rohde M."/>
            <person name="Sikorski J."/>
            <person name="Woyke T."/>
            <person name="Bristow J."/>
            <person name="Eisen J.A."/>
            <person name="Markowitz V."/>
            <person name="Hugenholtz P."/>
            <person name="Kyrpides N.C."/>
            <person name="Klenk H.P."/>
        </authorList>
    </citation>
    <scope>NUCLEOTIDE SEQUENCE [LARGE SCALE GENOMIC DNA]</scope>
    <source>
        <strain evidence="15">DSM 17230 / JCM 13409 / AQ1.S1</strain>
    </source>
</reference>
<dbReference type="PIRSF" id="PIRSF001413">
    <property type="entry name" value="Trp_syn_beta"/>
    <property type="match status" value="1"/>
</dbReference>
<dbReference type="PIRSF" id="PIRSF500824">
    <property type="entry name" value="TrpB_prok"/>
    <property type="match status" value="1"/>
</dbReference>
<evidence type="ECO:0000256" key="11">
    <source>
        <dbReference type="ARBA" id="ARBA00049047"/>
    </source>
</evidence>
<dbReference type="InterPro" id="IPR036052">
    <property type="entry name" value="TrpB-like_PALP_sf"/>
</dbReference>
<comment type="catalytic activity">
    <reaction evidence="11 12">
        <text>(1S,2R)-1-C-(indol-3-yl)glycerol 3-phosphate + L-serine = D-glyceraldehyde 3-phosphate + L-tryptophan + H2O</text>
        <dbReference type="Rhea" id="RHEA:10532"/>
        <dbReference type="ChEBI" id="CHEBI:15377"/>
        <dbReference type="ChEBI" id="CHEBI:33384"/>
        <dbReference type="ChEBI" id="CHEBI:57912"/>
        <dbReference type="ChEBI" id="CHEBI:58866"/>
        <dbReference type="ChEBI" id="CHEBI:59776"/>
        <dbReference type="EC" id="4.2.1.20"/>
    </reaction>
</comment>
<evidence type="ECO:0000256" key="5">
    <source>
        <dbReference type="ARBA" id="ARBA00011270"/>
    </source>
</evidence>
<dbReference type="EMBL" id="CP002098">
    <property type="protein sequence ID" value="ADM28509.1"/>
    <property type="molecule type" value="Genomic_DNA"/>
</dbReference>
<accession>E0SS52</accession>
<evidence type="ECO:0000256" key="4">
    <source>
        <dbReference type="ARBA" id="ARBA00009982"/>
    </source>
</evidence>
<dbReference type="UniPathway" id="UPA00035">
    <property type="reaction ID" value="UER00044"/>
</dbReference>
<dbReference type="InterPro" id="IPR006316">
    <property type="entry name" value="Trp_synth_b-like"/>
</dbReference>
<evidence type="ECO:0000256" key="6">
    <source>
        <dbReference type="ARBA" id="ARBA00022605"/>
    </source>
</evidence>
<dbReference type="CDD" id="cd06446">
    <property type="entry name" value="Trp-synth_B"/>
    <property type="match status" value="1"/>
</dbReference>
<evidence type="ECO:0000256" key="3">
    <source>
        <dbReference type="ARBA" id="ARBA00004733"/>
    </source>
</evidence>
<evidence type="ECO:0000256" key="12">
    <source>
        <dbReference type="HAMAP-Rule" id="MF_00133"/>
    </source>
</evidence>
<dbReference type="InterPro" id="IPR023026">
    <property type="entry name" value="Trp_synth_beta/beta-like"/>
</dbReference>
<dbReference type="PROSITE" id="PS00168">
    <property type="entry name" value="TRP_SYNTHASE_BETA"/>
    <property type="match status" value="1"/>
</dbReference>
<keyword evidence="10 12" id="KW-0456">Lyase</keyword>
<dbReference type="InterPro" id="IPR001926">
    <property type="entry name" value="TrpB-like_PALP"/>
</dbReference>
<evidence type="ECO:0000256" key="8">
    <source>
        <dbReference type="ARBA" id="ARBA00022898"/>
    </source>
</evidence>
<dbReference type="Proteomes" id="UP000001304">
    <property type="component" value="Chromosome"/>
</dbReference>
<evidence type="ECO:0000256" key="10">
    <source>
        <dbReference type="ARBA" id="ARBA00023239"/>
    </source>
</evidence>
<evidence type="ECO:0000313" key="14">
    <source>
        <dbReference type="EMBL" id="ADM28509.1"/>
    </source>
</evidence>
<evidence type="ECO:0000259" key="13">
    <source>
        <dbReference type="Pfam" id="PF00291"/>
    </source>
</evidence>
<evidence type="ECO:0000313" key="15">
    <source>
        <dbReference type="Proteomes" id="UP000001304"/>
    </source>
</evidence>
<dbReference type="Gene3D" id="3.40.50.1100">
    <property type="match status" value="2"/>
</dbReference>
<comment type="function">
    <text evidence="2 12">The beta subunit is responsible for the synthesis of L-tryptophan from indole and L-serine.</text>
</comment>
<dbReference type="GO" id="GO:0030170">
    <property type="term" value="F:pyridoxal phosphate binding"/>
    <property type="evidence" value="ECO:0007669"/>
    <property type="project" value="InterPro"/>
</dbReference>
<dbReference type="NCBIfam" id="NF009057">
    <property type="entry name" value="PRK12391.1"/>
    <property type="match status" value="1"/>
</dbReference>
<dbReference type="Pfam" id="PF00291">
    <property type="entry name" value="PALP"/>
    <property type="match status" value="1"/>
</dbReference>
<gene>
    <name evidence="12" type="primary">trpB</name>
    <name evidence="14" type="ordered locus">Igag_1712</name>
</gene>
<keyword evidence="7 12" id="KW-0822">Tryptophan biosynthesis</keyword>
<dbReference type="STRING" id="583356.Igag_1712"/>
<evidence type="ECO:0000256" key="7">
    <source>
        <dbReference type="ARBA" id="ARBA00022822"/>
    </source>
</evidence>
<sequence>MEIKHLRSPQTEDILPDHWYNIVPDLPEPLPPMKKPNGEDVKPEELIAIFPKKLIEQEFSTERFIKIPDELLSLYLELGRPTPLFRARRLEEFLDTPARIYYKYEGVLPTGSHKINTAIAQAYFNMLEGTKRLTTETGAGQWGSALALAGALFGLKVRVYMVRASYDQKPYRRILMQIYGAEVIPSPSPYTKSGREILERDPNHPGSLGIAISEAIEDAVTNPGTKYSLGSVLNHVLLHQTIIGLEAIKQFELIGEELPDIVIGCVGGGSNFAGLAYPFYYEEIVRGKKKSVKIIAVEPKAVPSMTRGIYTYDYGDTARLTPMLKMYTVGHRYTPPPIHAGGLRYHGVAPTLALLVKNNIVKPVAYHQTEVFRAAQLFAQMEGIVPAPESAHAVKAVIDEAIRAREEREKKVIIFNLSGHGLLDLAGYQEYLENRLRDYEPEKIDLSYLNTY</sequence>
<comment type="subunit">
    <text evidence="5 12">Tetramer of two alpha and two beta chains.</text>
</comment>
<dbReference type="GO" id="GO:0052684">
    <property type="term" value="F:L-serine hydro-lyase (adding indole, L-tryptophan-forming) activity"/>
    <property type="evidence" value="ECO:0007669"/>
    <property type="project" value="TreeGrafter"/>
</dbReference>
<dbReference type="InterPro" id="IPR006653">
    <property type="entry name" value="Trp_synth_b_CS"/>
</dbReference>
<feature type="domain" description="Tryptophan synthase beta chain-like PALP" evidence="13">
    <location>
        <begin position="78"/>
        <end position="419"/>
    </location>
</feature>
<evidence type="ECO:0000256" key="1">
    <source>
        <dbReference type="ARBA" id="ARBA00001933"/>
    </source>
</evidence>
<comment type="similarity">
    <text evidence="4 12">Belongs to the TrpB family.</text>
</comment>
<name>E0SS52_IGNAA</name>
<dbReference type="PANTHER" id="PTHR48077:SF6">
    <property type="entry name" value="TRYPTOPHAN SYNTHASE"/>
    <property type="match status" value="1"/>
</dbReference>
<dbReference type="PANTHER" id="PTHR48077">
    <property type="entry name" value="TRYPTOPHAN SYNTHASE-RELATED"/>
    <property type="match status" value="1"/>
</dbReference>
<dbReference type="HOGENOM" id="CLU_042858_1_0_2"/>
<proteinExistence type="inferred from homology"/>
<dbReference type="GO" id="GO:0004834">
    <property type="term" value="F:tryptophan synthase activity"/>
    <property type="evidence" value="ECO:0007669"/>
    <property type="project" value="UniProtKB-UniRule"/>
</dbReference>
<dbReference type="EC" id="4.2.1.20" evidence="12"/>
<keyword evidence="8 12" id="KW-0663">Pyridoxal phosphate</keyword>
<dbReference type="NCBIfam" id="TIGR01415">
    <property type="entry name" value="trpB_rel"/>
    <property type="match status" value="1"/>
</dbReference>
<comment type="pathway">
    <text evidence="3 12">Amino-acid biosynthesis; L-tryptophan biosynthesis; L-tryptophan from chorismate: step 5/5.</text>
</comment>
<evidence type="ECO:0000256" key="2">
    <source>
        <dbReference type="ARBA" id="ARBA00002786"/>
    </source>
</evidence>
<dbReference type="KEGG" id="iag:Igag_1712"/>
<feature type="modified residue" description="N6-(pyridoxal phosphate)lysine" evidence="12">
    <location>
        <position position="114"/>
    </location>
</feature>